<dbReference type="RefSeq" id="WP_191111135.1">
    <property type="nucleotide sequence ID" value="NZ_CP061738.1"/>
</dbReference>
<gene>
    <name evidence="2" type="ORF">ID128_00105</name>
</gene>
<keyword evidence="3" id="KW-1185">Reference proteome</keyword>
<reference evidence="2 3" key="1">
    <citation type="submission" date="2020-09" db="EMBL/GenBank/DDBJ databases">
        <title>An Earliest Endosymbiont, Wolbachia massiliensis sp. nov., Strain PL13 From the Bed Bug (Cimex hemipterius), Type strain of a New supergroup T.</title>
        <authorList>
            <person name="Laidoudi Y."/>
            <person name="Levasseur A."/>
            <person name="Medkour H."/>
            <person name="Maaloum M."/>
            <person name="BenKhedher M."/>
            <person name="Sambou M."/>
            <person name="Bassene H."/>
            <person name="Davoust B."/>
            <person name="Fenollar F."/>
            <person name="Raoult D."/>
            <person name="Mediannikov O."/>
        </authorList>
    </citation>
    <scope>NUCLEOTIDE SEQUENCE [LARGE SCALE GENOMIC DNA]</scope>
    <source>
        <strain evidence="2 3">PL13</strain>
    </source>
</reference>
<dbReference type="KEGG" id="wms:ID128_00105"/>
<organism evidence="2 3">
    <name type="scientific">Candidatus Wolbachia massiliensis</name>
    <dbReference type="NCBI Taxonomy" id="1845000"/>
    <lineage>
        <taxon>Bacteria</taxon>
        <taxon>Pseudomonadati</taxon>
        <taxon>Pseudomonadota</taxon>
        <taxon>Alphaproteobacteria</taxon>
        <taxon>Rickettsiales</taxon>
        <taxon>Anaplasmataceae</taxon>
        <taxon>Wolbachieae</taxon>
        <taxon>Wolbachia</taxon>
    </lineage>
</organism>
<feature type="compositionally biased region" description="Basic and acidic residues" evidence="1">
    <location>
        <begin position="1"/>
        <end position="21"/>
    </location>
</feature>
<evidence type="ECO:0000256" key="1">
    <source>
        <dbReference type="SAM" id="MobiDB-lite"/>
    </source>
</evidence>
<evidence type="ECO:0000313" key="2">
    <source>
        <dbReference type="EMBL" id="QOD38336.1"/>
    </source>
</evidence>
<feature type="compositionally biased region" description="Polar residues" evidence="1">
    <location>
        <begin position="106"/>
        <end position="116"/>
    </location>
</feature>
<protein>
    <submittedName>
        <fullName evidence="2">Uncharacterized protein</fullName>
    </submittedName>
</protein>
<proteinExistence type="predicted"/>
<feature type="region of interest" description="Disordered" evidence="1">
    <location>
        <begin position="95"/>
        <end position="116"/>
    </location>
</feature>
<feature type="region of interest" description="Disordered" evidence="1">
    <location>
        <begin position="51"/>
        <end position="72"/>
    </location>
</feature>
<accession>A0A7L7YRG2</accession>
<dbReference type="EMBL" id="CP061738">
    <property type="protein sequence ID" value="QOD38336.1"/>
    <property type="molecule type" value="Genomic_DNA"/>
</dbReference>
<feature type="compositionally biased region" description="Basic and acidic residues" evidence="1">
    <location>
        <begin position="60"/>
        <end position="72"/>
    </location>
</feature>
<name>A0A7L7YRG2_9RICK</name>
<evidence type="ECO:0000313" key="3">
    <source>
        <dbReference type="Proteomes" id="UP000516514"/>
    </source>
</evidence>
<sequence>MPENNSKKESNEKNKPQEQRGSRSGGFVELLKNIINVLFNSVVDLPQQEQYMESTNQGLDAKRKSPEDLNPEAKLKVEEAAKGLKERLQKFDTSNQSIEVKVPDQQEINSSKTMER</sequence>
<dbReference type="Proteomes" id="UP000516514">
    <property type="component" value="Chromosome"/>
</dbReference>
<feature type="region of interest" description="Disordered" evidence="1">
    <location>
        <begin position="1"/>
        <end position="25"/>
    </location>
</feature>
<dbReference type="AlphaFoldDB" id="A0A7L7YRG2"/>